<evidence type="ECO:0000256" key="1">
    <source>
        <dbReference type="ARBA" id="ARBA00022553"/>
    </source>
</evidence>
<dbReference type="GO" id="GO:0016301">
    <property type="term" value="F:kinase activity"/>
    <property type="evidence" value="ECO:0007669"/>
    <property type="project" value="UniProtKB-KW"/>
</dbReference>
<keyword evidence="8" id="KW-0812">Transmembrane</keyword>
<dbReference type="PANTHER" id="PTHR43065">
    <property type="entry name" value="SENSOR HISTIDINE KINASE"/>
    <property type="match status" value="1"/>
</dbReference>
<dbReference type="Proteomes" id="UP000215694">
    <property type="component" value="Unassembled WGS sequence"/>
</dbReference>
<keyword evidence="3" id="KW-0547">Nucleotide-binding</keyword>
<reference evidence="10 11" key="1">
    <citation type="journal article" date="2017" name="Genome Announc.">
        <title>Draft Genome Sequence of Romboutsia weinsteinii sp. nov. Strain CCRI-19649(T) Isolated from Surface Water.</title>
        <authorList>
            <person name="Maheux A.F."/>
            <person name="Boudreau D.K."/>
            <person name="Berube E."/>
            <person name="Boissinot M."/>
            <person name="Cantin P."/>
            <person name="Raymond F."/>
            <person name="Corbeil J."/>
            <person name="Omar R.F."/>
            <person name="Bergeron M.G."/>
        </authorList>
    </citation>
    <scope>NUCLEOTIDE SEQUENCE [LARGE SCALE GENOMIC DNA]</scope>
    <source>
        <strain evidence="10 11">CCRI-19649</strain>
    </source>
</reference>
<keyword evidence="4" id="KW-0418">Kinase</keyword>
<feature type="coiled-coil region" evidence="7">
    <location>
        <begin position="210"/>
        <end position="237"/>
    </location>
</feature>
<dbReference type="InterPro" id="IPR003594">
    <property type="entry name" value="HATPase_dom"/>
</dbReference>
<evidence type="ECO:0000313" key="11">
    <source>
        <dbReference type="Proteomes" id="UP000215694"/>
    </source>
</evidence>
<evidence type="ECO:0000256" key="2">
    <source>
        <dbReference type="ARBA" id="ARBA00022679"/>
    </source>
</evidence>
<comment type="caution">
    <text evidence="10">The sequence shown here is derived from an EMBL/GenBank/DDBJ whole genome shotgun (WGS) entry which is preliminary data.</text>
</comment>
<keyword evidence="7" id="KW-0175">Coiled coil</keyword>
<dbReference type="SUPFAM" id="SSF55874">
    <property type="entry name" value="ATPase domain of HSP90 chaperone/DNA topoisomerase II/histidine kinase"/>
    <property type="match status" value="1"/>
</dbReference>
<dbReference type="GO" id="GO:0000160">
    <property type="term" value="P:phosphorelay signal transduction system"/>
    <property type="evidence" value="ECO:0007669"/>
    <property type="project" value="UniProtKB-KW"/>
</dbReference>
<dbReference type="InterPro" id="IPR005467">
    <property type="entry name" value="His_kinase_dom"/>
</dbReference>
<dbReference type="EMBL" id="NOJY02000020">
    <property type="protein sequence ID" value="RDY26789.1"/>
    <property type="molecule type" value="Genomic_DNA"/>
</dbReference>
<dbReference type="SMART" id="SM00387">
    <property type="entry name" value="HATPase_c"/>
    <property type="match status" value="1"/>
</dbReference>
<feature type="domain" description="Histidine kinase" evidence="9">
    <location>
        <begin position="250"/>
        <end position="419"/>
    </location>
</feature>
<keyword evidence="2" id="KW-0808">Transferase</keyword>
<feature type="transmembrane region" description="Helical" evidence="8">
    <location>
        <begin position="63"/>
        <end position="81"/>
    </location>
</feature>
<keyword evidence="8" id="KW-1133">Transmembrane helix</keyword>
<dbReference type="GO" id="GO:0005524">
    <property type="term" value="F:ATP binding"/>
    <property type="evidence" value="ECO:0007669"/>
    <property type="project" value="UniProtKB-KW"/>
</dbReference>
<accession>A0A371J1Y7</accession>
<gene>
    <name evidence="10" type="ORF">CHL78_012010</name>
</gene>
<protein>
    <submittedName>
        <fullName evidence="10">GHKL domain-containing protein</fullName>
    </submittedName>
</protein>
<dbReference type="PROSITE" id="PS50109">
    <property type="entry name" value="HIS_KIN"/>
    <property type="match status" value="1"/>
</dbReference>
<sequence length="419" mass="48462">MVEIVDIVNTLIQSFLISYFPYYSLVKDNLTTKKEGKIKLLWSFIIISTIVVFFTHTIKGKDLLIIIVNLSNMIVIGCIYYKNYRKAIISYFIVYFIMQISVIACSSINWPIASILNFDQNLARIVSVYIPVIIIELITLYSVKHLYSIYKYFTRYSYYFGLSILFIFAFDYILSISVNVHKWSDILFKNLTLITFSIYIILAISYMYNMNTKMLEIEKLNKALNNKNNELKKIKHDYGSQISYINGLCLMDQYDRLKELLQKIIEGNDLVSDNVKIISNDNSIIAHIVNSLNTQGVHIIIDEEFDLNKIDIPEHDMHKILSNIIKNALTALNNNGLIIIKTYKIFTTVYVSIKNNGPKVDSDIIDKIFDFGFTTKEEFNNDDHGCGLSIVKELAENNNGKVYVDSNSDYTEFKLVFKI</sequence>
<feature type="transmembrane region" description="Helical" evidence="8">
    <location>
        <begin position="38"/>
        <end position="57"/>
    </location>
</feature>
<keyword evidence="6" id="KW-0902">Two-component regulatory system</keyword>
<evidence type="ECO:0000256" key="5">
    <source>
        <dbReference type="ARBA" id="ARBA00022840"/>
    </source>
</evidence>
<feature type="transmembrane region" description="Helical" evidence="8">
    <location>
        <begin position="6"/>
        <end position="26"/>
    </location>
</feature>
<proteinExistence type="predicted"/>
<organism evidence="10 11">
    <name type="scientific">Romboutsia weinsteinii</name>
    <dbReference type="NCBI Taxonomy" id="2020949"/>
    <lineage>
        <taxon>Bacteria</taxon>
        <taxon>Bacillati</taxon>
        <taxon>Bacillota</taxon>
        <taxon>Clostridia</taxon>
        <taxon>Peptostreptococcales</taxon>
        <taxon>Peptostreptococcaceae</taxon>
        <taxon>Romboutsia</taxon>
    </lineage>
</organism>
<dbReference type="InterPro" id="IPR036890">
    <property type="entry name" value="HATPase_C_sf"/>
</dbReference>
<keyword evidence="11" id="KW-1185">Reference proteome</keyword>
<dbReference type="AlphaFoldDB" id="A0A371J1Y7"/>
<name>A0A371J1Y7_9FIRM</name>
<dbReference type="Pfam" id="PF02518">
    <property type="entry name" value="HATPase_c"/>
    <property type="match status" value="1"/>
</dbReference>
<dbReference type="PANTHER" id="PTHR43065:SF10">
    <property type="entry name" value="PEROXIDE STRESS-ACTIVATED HISTIDINE KINASE MAK3"/>
    <property type="match status" value="1"/>
</dbReference>
<evidence type="ECO:0000256" key="8">
    <source>
        <dbReference type="SAM" id="Phobius"/>
    </source>
</evidence>
<feature type="transmembrane region" description="Helical" evidence="8">
    <location>
        <begin position="156"/>
        <end position="174"/>
    </location>
</feature>
<keyword evidence="8" id="KW-0472">Membrane</keyword>
<dbReference type="CDD" id="cd00075">
    <property type="entry name" value="HATPase"/>
    <property type="match status" value="1"/>
</dbReference>
<feature type="transmembrane region" description="Helical" evidence="8">
    <location>
        <begin position="186"/>
        <end position="208"/>
    </location>
</feature>
<evidence type="ECO:0000313" key="10">
    <source>
        <dbReference type="EMBL" id="RDY26789.1"/>
    </source>
</evidence>
<evidence type="ECO:0000256" key="7">
    <source>
        <dbReference type="SAM" id="Coils"/>
    </source>
</evidence>
<feature type="transmembrane region" description="Helical" evidence="8">
    <location>
        <begin position="88"/>
        <end position="110"/>
    </location>
</feature>
<evidence type="ECO:0000256" key="3">
    <source>
        <dbReference type="ARBA" id="ARBA00022741"/>
    </source>
</evidence>
<keyword evidence="5" id="KW-0067">ATP-binding</keyword>
<dbReference type="Gene3D" id="3.30.565.10">
    <property type="entry name" value="Histidine kinase-like ATPase, C-terminal domain"/>
    <property type="match status" value="1"/>
</dbReference>
<evidence type="ECO:0000256" key="4">
    <source>
        <dbReference type="ARBA" id="ARBA00022777"/>
    </source>
</evidence>
<feature type="transmembrane region" description="Helical" evidence="8">
    <location>
        <begin position="122"/>
        <end position="144"/>
    </location>
</feature>
<evidence type="ECO:0000259" key="9">
    <source>
        <dbReference type="PROSITE" id="PS50109"/>
    </source>
</evidence>
<evidence type="ECO:0000256" key="6">
    <source>
        <dbReference type="ARBA" id="ARBA00023012"/>
    </source>
</evidence>
<keyword evidence="1" id="KW-0597">Phosphoprotein</keyword>